<reference evidence="2 3" key="1">
    <citation type="journal article" date="2024" name="G3 (Bethesda)">
        <title>Genome assembly of Hibiscus sabdariffa L. provides insights into metabolisms of medicinal natural products.</title>
        <authorList>
            <person name="Kim T."/>
        </authorList>
    </citation>
    <scope>NUCLEOTIDE SEQUENCE [LARGE SCALE GENOMIC DNA]</scope>
    <source>
        <strain evidence="2">TK-2024</strain>
        <tissue evidence="2">Old leaves</tissue>
    </source>
</reference>
<dbReference type="Proteomes" id="UP001396334">
    <property type="component" value="Unassembled WGS sequence"/>
</dbReference>
<dbReference type="EMBL" id="JBBPBN010000005">
    <property type="protein sequence ID" value="KAK9037169.1"/>
    <property type="molecule type" value="Genomic_DNA"/>
</dbReference>
<gene>
    <name evidence="2" type="ORF">V6N11_022090</name>
</gene>
<dbReference type="InterPro" id="IPR002156">
    <property type="entry name" value="RNaseH_domain"/>
</dbReference>
<proteinExistence type="predicted"/>
<dbReference type="PANTHER" id="PTHR47723:SF13">
    <property type="entry name" value="PUTATIVE-RELATED"/>
    <property type="match status" value="1"/>
</dbReference>
<dbReference type="InterPro" id="IPR053151">
    <property type="entry name" value="RNase_H-like"/>
</dbReference>
<evidence type="ECO:0000259" key="1">
    <source>
        <dbReference type="Pfam" id="PF13456"/>
    </source>
</evidence>
<comment type="caution">
    <text evidence="2">The sequence shown here is derived from an EMBL/GenBank/DDBJ whole genome shotgun (WGS) entry which is preliminary data.</text>
</comment>
<sequence>MAKFASSITLDVVNFASPPNNISRSSSTSLSQSWLPPDRGFPKLNTDGSRCSLTSISECGDVIRNVKGTWIPDFSKFIGISSILEAELLEIFQKLQLVWDLWIRNLVVECDNASVICLSKDDEQMMWCVALYLLSAPW</sequence>
<dbReference type="InterPro" id="IPR036397">
    <property type="entry name" value="RNaseH_sf"/>
</dbReference>
<dbReference type="Gene3D" id="3.30.420.10">
    <property type="entry name" value="Ribonuclease H-like superfamily/Ribonuclease H"/>
    <property type="match status" value="1"/>
</dbReference>
<name>A0ABR2TIB9_9ROSI</name>
<evidence type="ECO:0000313" key="2">
    <source>
        <dbReference type="EMBL" id="KAK9037169.1"/>
    </source>
</evidence>
<accession>A0ABR2TIB9</accession>
<organism evidence="2 3">
    <name type="scientific">Hibiscus sabdariffa</name>
    <name type="common">roselle</name>
    <dbReference type="NCBI Taxonomy" id="183260"/>
    <lineage>
        <taxon>Eukaryota</taxon>
        <taxon>Viridiplantae</taxon>
        <taxon>Streptophyta</taxon>
        <taxon>Embryophyta</taxon>
        <taxon>Tracheophyta</taxon>
        <taxon>Spermatophyta</taxon>
        <taxon>Magnoliopsida</taxon>
        <taxon>eudicotyledons</taxon>
        <taxon>Gunneridae</taxon>
        <taxon>Pentapetalae</taxon>
        <taxon>rosids</taxon>
        <taxon>malvids</taxon>
        <taxon>Malvales</taxon>
        <taxon>Malvaceae</taxon>
        <taxon>Malvoideae</taxon>
        <taxon>Hibiscus</taxon>
    </lineage>
</organism>
<dbReference type="CDD" id="cd06222">
    <property type="entry name" value="RNase_H_like"/>
    <property type="match status" value="1"/>
</dbReference>
<dbReference type="Pfam" id="PF13456">
    <property type="entry name" value="RVT_3"/>
    <property type="match status" value="1"/>
</dbReference>
<dbReference type="PANTHER" id="PTHR47723">
    <property type="entry name" value="OS05G0353850 PROTEIN"/>
    <property type="match status" value="1"/>
</dbReference>
<evidence type="ECO:0000313" key="3">
    <source>
        <dbReference type="Proteomes" id="UP001396334"/>
    </source>
</evidence>
<keyword evidence="3" id="KW-1185">Reference proteome</keyword>
<protein>
    <recommendedName>
        <fullName evidence="1">RNase H type-1 domain-containing protein</fullName>
    </recommendedName>
</protein>
<dbReference type="InterPro" id="IPR044730">
    <property type="entry name" value="RNase_H-like_dom_plant"/>
</dbReference>
<feature type="domain" description="RNase H type-1" evidence="1">
    <location>
        <begin position="45"/>
        <end position="124"/>
    </location>
</feature>